<dbReference type="EMBL" id="MU277234">
    <property type="protein sequence ID" value="KAI0058530.1"/>
    <property type="molecule type" value="Genomic_DNA"/>
</dbReference>
<comment type="caution">
    <text evidence="1">The sequence shown here is derived from an EMBL/GenBank/DDBJ whole genome shotgun (WGS) entry which is preliminary data.</text>
</comment>
<organism evidence="1 2">
    <name type="scientific">Artomyces pyxidatus</name>
    <dbReference type="NCBI Taxonomy" id="48021"/>
    <lineage>
        <taxon>Eukaryota</taxon>
        <taxon>Fungi</taxon>
        <taxon>Dikarya</taxon>
        <taxon>Basidiomycota</taxon>
        <taxon>Agaricomycotina</taxon>
        <taxon>Agaricomycetes</taxon>
        <taxon>Russulales</taxon>
        <taxon>Auriscalpiaceae</taxon>
        <taxon>Artomyces</taxon>
    </lineage>
</organism>
<proteinExistence type="predicted"/>
<keyword evidence="2" id="KW-1185">Reference proteome</keyword>
<protein>
    <submittedName>
        <fullName evidence="1">Uncharacterized protein</fullName>
    </submittedName>
</protein>
<dbReference type="Proteomes" id="UP000814140">
    <property type="component" value="Unassembled WGS sequence"/>
</dbReference>
<name>A0ACB8SRE3_9AGAM</name>
<reference evidence="1" key="1">
    <citation type="submission" date="2021-03" db="EMBL/GenBank/DDBJ databases">
        <authorList>
            <consortium name="DOE Joint Genome Institute"/>
            <person name="Ahrendt S."/>
            <person name="Looney B.P."/>
            <person name="Miyauchi S."/>
            <person name="Morin E."/>
            <person name="Drula E."/>
            <person name="Courty P.E."/>
            <person name="Chicoki N."/>
            <person name="Fauchery L."/>
            <person name="Kohler A."/>
            <person name="Kuo A."/>
            <person name="Labutti K."/>
            <person name="Pangilinan J."/>
            <person name="Lipzen A."/>
            <person name="Riley R."/>
            <person name="Andreopoulos W."/>
            <person name="He G."/>
            <person name="Johnson J."/>
            <person name="Barry K.W."/>
            <person name="Grigoriev I.V."/>
            <person name="Nagy L."/>
            <person name="Hibbett D."/>
            <person name="Henrissat B."/>
            <person name="Matheny P.B."/>
            <person name="Labbe J."/>
            <person name="Martin F."/>
        </authorList>
    </citation>
    <scope>NUCLEOTIDE SEQUENCE</scope>
    <source>
        <strain evidence="1">HHB10654</strain>
    </source>
</reference>
<reference evidence="1" key="2">
    <citation type="journal article" date="2022" name="New Phytol.">
        <title>Evolutionary transition to the ectomycorrhizal habit in the genomes of a hyperdiverse lineage of mushroom-forming fungi.</title>
        <authorList>
            <person name="Looney B."/>
            <person name="Miyauchi S."/>
            <person name="Morin E."/>
            <person name="Drula E."/>
            <person name="Courty P.E."/>
            <person name="Kohler A."/>
            <person name="Kuo A."/>
            <person name="LaButti K."/>
            <person name="Pangilinan J."/>
            <person name="Lipzen A."/>
            <person name="Riley R."/>
            <person name="Andreopoulos W."/>
            <person name="He G."/>
            <person name="Johnson J."/>
            <person name="Nolan M."/>
            <person name="Tritt A."/>
            <person name="Barry K.W."/>
            <person name="Grigoriev I.V."/>
            <person name="Nagy L.G."/>
            <person name="Hibbett D."/>
            <person name="Henrissat B."/>
            <person name="Matheny P.B."/>
            <person name="Labbe J."/>
            <person name="Martin F.M."/>
        </authorList>
    </citation>
    <scope>NUCLEOTIDE SEQUENCE</scope>
    <source>
        <strain evidence="1">HHB10654</strain>
    </source>
</reference>
<evidence type="ECO:0000313" key="1">
    <source>
        <dbReference type="EMBL" id="KAI0058530.1"/>
    </source>
</evidence>
<gene>
    <name evidence="1" type="ORF">BV25DRAFT_1840921</name>
</gene>
<accession>A0ACB8SRE3</accession>
<evidence type="ECO:0000313" key="2">
    <source>
        <dbReference type="Proteomes" id="UP000814140"/>
    </source>
</evidence>
<sequence length="330" mass="36137">MPRLMTMNLHGPTNDIACILSHVQFSPFADLSLTCISEDPTGHESRTIVSLLARHYHTPGDDPARGIFKTISSCGISRNIASPVTWLEKLLRRDLSDELPVLHRHGDLSLTLEWPQADGAPGVLQHVCSVLPLRDAESLCLNVDGHVDRAWNAGHWLGFFQGYRLVKDLRVSGAQAVTLFDALAEEAYEEAGVDAGRQSTPGAEGERTRQQTRVDSPENTLLQAAGPPALGCISTDDGVDDLYATTGEQEKAAAARCKTVDIGKPPSREPALFPALRRLLIHDMNFETPYGPAQDASLYADLSYALMEREAHDARLQLLDIRTCTFDEDS</sequence>